<gene>
    <name evidence="4" type="ORF">SAMN05216464_101873</name>
</gene>
<dbReference type="InterPro" id="IPR051262">
    <property type="entry name" value="SMP-30/CGR1_Lactonase"/>
</dbReference>
<keyword evidence="5" id="KW-1185">Reference proteome</keyword>
<keyword evidence="2" id="KW-0732">Signal</keyword>
<sequence>MKKLPVIIFFVLITSCRVFSQNAGLYDTDTKPQLISKQFSFTEGPAVDKKGNVFFTDQPNNKIWKYGTDGKFSVFLDSAGRSNGMYFDGKGNLITCADAKGELWSVNPKGKVEVLLKDFNGHIFNGPNDVWVRPGDKGIYITDPYYQRDYWTRTKSDLDGQKVYYLPKGKHEAVIVDDKLKQPNGIIGTADGKNLYVADIGDNKTYRYDINPDGTLSNRILFITQGCDGMTIDRQGNVYLCGNGVTIVNPKGEKIAHIAIDEPWTANICFGGKNKDVLFITASKAVYTFKMNVKGVN</sequence>
<keyword evidence="1" id="KW-0378">Hydrolase</keyword>
<dbReference type="AlphaFoldDB" id="A0A1G6V812"/>
<reference evidence="4 5" key="1">
    <citation type="submission" date="2016-10" db="EMBL/GenBank/DDBJ databases">
        <authorList>
            <person name="de Groot N.N."/>
        </authorList>
    </citation>
    <scope>NUCLEOTIDE SEQUENCE [LARGE SCALE GENOMIC DNA]</scope>
    <source>
        <strain evidence="4 5">47C3B</strain>
    </source>
</reference>
<dbReference type="SUPFAM" id="SSF63829">
    <property type="entry name" value="Calcium-dependent phosphotriesterase"/>
    <property type="match status" value="1"/>
</dbReference>
<dbReference type="InterPro" id="IPR011042">
    <property type="entry name" value="6-blade_b-propeller_TolB-like"/>
</dbReference>
<dbReference type="PANTHER" id="PTHR47572:SF4">
    <property type="entry name" value="LACTONASE DRP35"/>
    <property type="match status" value="1"/>
</dbReference>
<dbReference type="InterPro" id="IPR013658">
    <property type="entry name" value="SGL"/>
</dbReference>
<feature type="domain" description="SMP-30/Gluconolactonase/LRE-like region" evidence="3">
    <location>
        <begin position="41"/>
        <end position="283"/>
    </location>
</feature>
<dbReference type="Gene3D" id="2.120.10.30">
    <property type="entry name" value="TolB, C-terminal domain"/>
    <property type="match status" value="1"/>
</dbReference>
<name>A0A1G6V812_9SPHI</name>
<accession>A0A1G6V812</accession>
<dbReference type="EMBL" id="FNAI01000001">
    <property type="protein sequence ID" value="SDD48965.1"/>
    <property type="molecule type" value="Genomic_DNA"/>
</dbReference>
<dbReference type="GO" id="GO:0016787">
    <property type="term" value="F:hydrolase activity"/>
    <property type="evidence" value="ECO:0007669"/>
    <property type="project" value="UniProtKB-KW"/>
</dbReference>
<dbReference type="Pfam" id="PF08450">
    <property type="entry name" value="SGL"/>
    <property type="match status" value="1"/>
</dbReference>
<dbReference type="PROSITE" id="PS51257">
    <property type="entry name" value="PROKAR_LIPOPROTEIN"/>
    <property type="match status" value="1"/>
</dbReference>
<protein>
    <submittedName>
        <fullName evidence="4">Gluconolactonase</fullName>
    </submittedName>
</protein>
<dbReference type="Proteomes" id="UP000199072">
    <property type="component" value="Unassembled WGS sequence"/>
</dbReference>
<evidence type="ECO:0000256" key="1">
    <source>
        <dbReference type="ARBA" id="ARBA00022801"/>
    </source>
</evidence>
<organism evidence="4 5">
    <name type="scientific">Mucilaginibacter pineti</name>
    <dbReference type="NCBI Taxonomy" id="1391627"/>
    <lineage>
        <taxon>Bacteria</taxon>
        <taxon>Pseudomonadati</taxon>
        <taxon>Bacteroidota</taxon>
        <taxon>Sphingobacteriia</taxon>
        <taxon>Sphingobacteriales</taxon>
        <taxon>Sphingobacteriaceae</taxon>
        <taxon>Mucilaginibacter</taxon>
    </lineage>
</organism>
<evidence type="ECO:0000259" key="3">
    <source>
        <dbReference type="Pfam" id="PF08450"/>
    </source>
</evidence>
<evidence type="ECO:0000313" key="5">
    <source>
        <dbReference type="Proteomes" id="UP000199072"/>
    </source>
</evidence>
<dbReference type="RefSeq" id="WP_091144884.1">
    <property type="nucleotide sequence ID" value="NZ_FNAI01000001.1"/>
</dbReference>
<feature type="signal peptide" evidence="2">
    <location>
        <begin position="1"/>
        <end position="20"/>
    </location>
</feature>
<dbReference type="OrthoDB" id="241638at2"/>
<feature type="chain" id="PRO_5011763808" evidence="2">
    <location>
        <begin position="21"/>
        <end position="297"/>
    </location>
</feature>
<dbReference type="STRING" id="1391627.SAMN05216464_101873"/>
<evidence type="ECO:0000313" key="4">
    <source>
        <dbReference type="EMBL" id="SDD48965.1"/>
    </source>
</evidence>
<dbReference type="PANTHER" id="PTHR47572">
    <property type="entry name" value="LIPOPROTEIN-RELATED"/>
    <property type="match status" value="1"/>
</dbReference>
<proteinExistence type="predicted"/>
<evidence type="ECO:0000256" key="2">
    <source>
        <dbReference type="SAM" id="SignalP"/>
    </source>
</evidence>